<accession>A0A2U8W3A7</accession>
<keyword evidence="2" id="KW-1185">Reference proteome</keyword>
<protein>
    <submittedName>
        <fullName evidence="1">Uncharacterized protein</fullName>
    </submittedName>
</protein>
<dbReference type="KEGG" id="mets:DK389_08610"/>
<proteinExistence type="predicted"/>
<evidence type="ECO:0000313" key="2">
    <source>
        <dbReference type="Proteomes" id="UP000245926"/>
    </source>
</evidence>
<dbReference type="RefSeq" id="WP_109888853.1">
    <property type="nucleotide sequence ID" value="NZ_CP029550.1"/>
</dbReference>
<dbReference type="OrthoDB" id="7987084at2"/>
<dbReference type="Proteomes" id="UP000245926">
    <property type="component" value="Chromosome"/>
</dbReference>
<dbReference type="EMBL" id="CP029550">
    <property type="protein sequence ID" value="AWN40583.1"/>
    <property type="molecule type" value="Genomic_DNA"/>
</dbReference>
<reference evidence="2" key="1">
    <citation type="submission" date="2018-05" db="EMBL/GenBank/DDBJ databases">
        <title>Complete Genome Sequence of Methylobacterium sp. 17SD2-17.</title>
        <authorList>
            <person name="Srinivasan S."/>
        </authorList>
    </citation>
    <scope>NUCLEOTIDE SEQUENCE [LARGE SCALE GENOMIC DNA]</scope>
    <source>
        <strain evidence="2">17SD2-17</strain>
    </source>
</reference>
<evidence type="ECO:0000313" key="1">
    <source>
        <dbReference type="EMBL" id="AWN40583.1"/>
    </source>
</evidence>
<name>A0A2U8W3A7_9HYPH</name>
<sequence length="196" mass="21696">MDPTIPPAILFGLARDILRNEMGKRIEQRRSVGRDTPEGARLTKEISTLVDLGKDLDEATAKQIIAAGRAAVDSKLMPPKMARVDAAEIREHHPRLLADDAQVWVGAGWRGILDEALAAVKDRDVLVRVAREHCAGLHLIIGPKADWLETDFDVAAEVTERTWSRSLQVCETCGCPSAEGPWSRYRTRCAEHGEVR</sequence>
<gene>
    <name evidence="1" type="ORF">DK389_08610</name>
</gene>
<organism evidence="1 2">
    <name type="scientific">Methylobacterium durans</name>
    <dbReference type="NCBI Taxonomy" id="2202825"/>
    <lineage>
        <taxon>Bacteria</taxon>
        <taxon>Pseudomonadati</taxon>
        <taxon>Pseudomonadota</taxon>
        <taxon>Alphaproteobacteria</taxon>
        <taxon>Hyphomicrobiales</taxon>
        <taxon>Methylobacteriaceae</taxon>
        <taxon>Methylobacterium</taxon>
    </lineage>
</organism>
<dbReference type="AlphaFoldDB" id="A0A2U8W3A7"/>